<evidence type="ECO:0000256" key="1">
    <source>
        <dbReference type="SAM" id="MobiDB-lite"/>
    </source>
</evidence>
<feature type="compositionally biased region" description="Polar residues" evidence="1">
    <location>
        <begin position="18"/>
        <end position="37"/>
    </location>
</feature>
<feature type="domain" description="Cyclic nucleotide-binding" evidence="2">
    <location>
        <begin position="406"/>
        <end position="498"/>
    </location>
</feature>
<feature type="compositionally biased region" description="Polar residues" evidence="1">
    <location>
        <begin position="799"/>
        <end position="816"/>
    </location>
</feature>
<gene>
    <name evidence="3" type="ORF">RRG08_010096</name>
</gene>
<evidence type="ECO:0000313" key="4">
    <source>
        <dbReference type="Proteomes" id="UP001283361"/>
    </source>
</evidence>
<accession>A0AAE1A4G3</accession>
<keyword evidence="4" id="KW-1185">Reference proteome</keyword>
<evidence type="ECO:0000259" key="2">
    <source>
        <dbReference type="PROSITE" id="PS50042"/>
    </source>
</evidence>
<dbReference type="InterPro" id="IPR018490">
    <property type="entry name" value="cNMP-bd_dom_sf"/>
</dbReference>
<organism evidence="3 4">
    <name type="scientific">Elysia crispata</name>
    <name type="common">lettuce slug</name>
    <dbReference type="NCBI Taxonomy" id="231223"/>
    <lineage>
        <taxon>Eukaryota</taxon>
        <taxon>Metazoa</taxon>
        <taxon>Spiralia</taxon>
        <taxon>Lophotrochozoa</taxon>
        <taxon>Mollusca</taxon>
        <taxon>Gastropoda</taxon>
        <taxon>Heterobranchia</taxon>
        <taxon>Euthyneura</taxon>
        <taxon>Panpulmonata</taxon>
        <taxon>Sacoglossa</taxon>
        <taxon>Placobranchoidea</taxon>
        <taxon>Plakobranchidae</taxon>
        <taxon>Elysia</taxon>
    </lineage>
</organism>
<dbReference type="InterPro" id="IPR014710">
    <property type="entry name" value="RmlC-like_jellyroll"/>
</dbReference>
<dbReference type="Gene3D" id="2.60.120.10">
    <property type="entry name" value="Jelly Rolls"/>
    <property type="match status" value="1"/>
</dbReference>
<dbReference type="InterPro" id="IPR000595">
    <property type="entry name" value="cNMP-bd_dom"/>
</dbReference>
<proteinExistence type="predicted"/>
<name>A0AAE1A4G3_9GAST</name>
<dbReference type="Pfam" id="PF00027">
    <property type="entry name" value="cNMP_binding"/>
    <property type="match status" value="1"/>
</dbReference>
<evidence type="ECO:0000313" key="3">
    <source>
        <dbReference type="EMBL" id="KAK3781088.1"/>
    </source>
</evidence>
<dbReference type="Proteomes" id="UP001283361">
    <property type="component" value="Unassembled WGS sequence"/>
</dbReference>
<dbReference type="PANTHER" id="PTHR23011:SF28">
    <property type="entry name" value="CYCLIC NUCLEOTIDE-BINDING DOMAIN CONTAINING PROTEIN"/>
    <property type="match status" value="1"/>
</dbReference>
<feature type="region of interest" description="Disordered" evidence="1">
    <location>
        <begin position="14"/>
        <end position="37"/>
    </location>
</feature>
<protein>
    <recommendedName>
        <fullName evidence="2">Cyclic nucleotide-binding domain-containing protein</fullName>
    </recommendedName>
</protein>
<comment type="caution">
    <text evidence="3">The sequence shown here is derived from an EMBL/GenBank/DDBJ whole genome shotgun (WGS) entry which is preliminary data.</text>
</comment>
<dbReference type="PANTHER" id="PTHR23011">
    <property type="entry name" value="CYCLIC NUCLEOTIDE-BINDING DOMAIN CONTAINING PROTEIN"/>
    <property type="match status" value="1"/>
</dbReference>
<dbReference type="EMBL" id="JAWDGP010002668">
    <property type="protein sequence ID" value="KAK3781088.1"/>
    <property type="molecule type" value="Genomic_DNA"/>
</dbReference>
<sequence length="930" mass="106289">MSQPLDGNIESLTKVARSKSSTVDSTENLPSTTSVENSPVLPSLYEDRMRRLLQLNPPLATNRVHIPWYRSTNSPPTGCTEPSTEGEVLTMLGKYCVERLRFIVFYVNRVHIPWYRRYVDVIPEKDQQYVFQPYREIQTRDEDIALQHQFGYHECMQEYVTRGMCRYPPAECKKFREAAMTRYNRIRKREQEKKEKKKGGGPQQEDGFVLPGQDIDFATEFGFSANKKQIVAPVVDFLLKLHVQRERDALRRRLTSGSNWNRLNTTLRQHLRELIKVHRRKEARNRIRRLFSLVLCVHRFIKCVAMIAGDTQTLLKDTTHRSFLHVRVKCSTDDRPEKEIAFFNVHNYLKAVQIQVPFHIQMILGKPWFCRTNKEVETAVKFLEKMRCFTAYPRPFQFMLARVAWYLELPTQKVVIRQSQQAVNFYLLLNGTVKIDRLEGSSCDKENGHFVTLRVLSSQDMFGDECVTQPFSERWYTATTEEKCAALDFNMHDYNNMIQTANTSEEAPDHIRFLCKLRIMDNFPKIKLLREQDNNVTYFFFRPGTLVCRSVRESPFIFVVRNGSCAVLQELKPRIPTDRRSKIQSKSLSLISTPGASGVTIDSFSSNLGGVAKMSRSFQGSKIFDDFPNRSSGDGKDWFEKTRASFDQSKLGISDSIRNIKDKAELITKTLSTEHLERFNLEDKSKPEEYPIRRSIGSRASLRWKLQESPTQEGGMSSTSFTDLEIGKKLSGSFSGRLTLGNDMVSSDIQSKRSKIVGTNIQLTPDKIINERKLSQSWSSNLNNSARSRQNVALATIREPTTSTRQGSRLSKTSALPVSGGKNLSAVPMSGGRNSSAVPMSGGRNSSAVPMSASRKSVAARGEADYPLSKYSQWTQKALLTVTDVAGVDWLDYNDGTYNPPKEDTSLISHGATIIMIKKDFMLKYLRRTW</sequence>
<feature type="region of interest" description="Disordered" evidence="1">
    <location>
        <begin position="799"/>
        <end position="850"/>
    </location>
</feature>
<reference evidence="3" key="1">
    <citation type="journal article" date="2023" name="G3 (Bethesda)">
        <title>A reference genome for the long-term kleptoplast-retaining sea slug Elysia crispata morphotype clarki.</title>
        <authorList>
            <person name="Eastman K.E."/>
            <person name="Pendleton A.L."/>
            <person name="Shaikh M.A."/>
            <person name="Suttiyut T."/>
            <person name="Ogas R."/>
            <person name="Tomko P."/>
            <person name="Gavelis G."/>
            <person name="Widhalm J.R."/>
            <person name="Wisecaver J.H."/>
        </authorList>
    </citation>
    <scope>NUCLEOTIDE SEQUENCE</scope>
    <source>
        <strain evidence="3">ECLA1</strain>
    </source>
</reference>
<dbReference type="SUPFAM" id="SSF51206">
    <property type="entry name" value="cAMP-binding domain-like"/>
    <property type="match status" value="1"/>
</dbReference>
<dbReference type="SMART" id="SM00100">
    <property type="entry name" value="cNMP"/>
    <property type="match status" value="1"/>
</dbReference>
<dbReference type="CDD" id="cd00038">
    <property type="entry name" value="CAP_ED"/>
    <property type="match status" value="1"/>
</dbReference>
<dbReference type="PROSITE" id="PS50042">
    <property type="entry name" value="CNMP_BINDING_3"/>
    <property type="match status" value="1"/>
</dbReference>
<dbReference type="AlphaFoldDB" id="A0AAE1A4G3"/>
<feature type="compositionally biased region" description="Polar residues" evidence="1">
    <location>
        <begin position="832"/>
        <end position="849"/>
    </location>
</feature>
<feature type="region of interest" description="Disordered" evidence="1">
    <location>
        <begin position="187"/>
        <end position="207"/>
    </location>
</feature>